<evidence type="ECO:0000256" key="2">
    <source>
        <dbReference type="ARBA" id="ARBA00004173"/>
    </source>
</evidence>
<dbReference type="Pfam" id="PF21343">
    <property type="entry name" value="ACAD9-ACADV_C"/>
    <property type="match status" value="1"/>
</dbReference>
<sequence>MLRAIFYNGQHIRQVLSARDLMISKRLLHLSSCCMNKTTLEVVREKVRTVAPESRKPKVKMPPYVKNLFKGKIDPHIFGYGELDQGALDVVQEMSQELEKFMNAQKFILFDQNQPQITSEVISKLKETGIFKVNIPKEYGGLELSCTEILFLCEVLSRDPSLFQTLNVHIHYISSLLTNFASSEQKAKYLPSVASGDLQIGFALWEENAGVDVSCLDCSADFLGDQYVLNGSKRWVCNGGIADKFIVFASEVKGPSKGSADTITCFLVDKHADGITAKKMDTLGMNEYNAWEISFENTTVPKENVIGDAGHGINMIRSLLHGKFTLAGAHVGLLRDLLNKTVHHAINRTSFGKPLIKNDIVKQHLAEAATRLYALESVTYMTADLYDNIEDPDIEVETAIVKLYSAETVPFIVKKCLTILGSDSYIKDKPYEKILRDTLFHPLVENSVDTLRMTIAMLCLQHAGNFMQESVYQKRNPLFYPAKAIKDYFTMVPEEEGFTDIVYEHVHPSLENGAKDLERAILKCRRVTEVAFARWGKQIEEKQMNLARLADLAVDMYITTAALSRSSRALSIGTRFSDVDGSISSTLVWDTYKRMCQTLQEIEESPYGNNDANYWVIADTVLHERKYYSEHPLARTY</sequence>
<dbReference type="Gene3D" id="1.20.140.10">
    <property type="entry name" value="Butyryl-CoA Dehydrogenase, subunit A, domain 3"/>
    <property type="match status" value="2"/>
</dbReference>
<feature type="domain" description="Acyl-CoA oxidase/dehydrogenase middle" evidence="11">
    <location>
        <begin position="202"/>
        <end position="297"/>
    </location>
</feature>
<evidence type="ECO:0000259" key="10">
    <source>
        <dbReference type="Pfam" id="PF00441"/>
    </source>
</evidence>
<feature type="domain" description="Acyl-CoA dehydrogenase/oxidase C-terminal" evidence="10">
    <location>
        <begin position="315"/>
        <end position="457"/>
    </location>
</feature>
<evidence type="ECO:0000256" key="6">
    <source>
        <dbReference type="ARBA" id="ARBA00022946"/>
    </source>
</evidence>
<dbReference type="InterPro" id="IPR006091">
    <property type="entry name" value="Acyl-CoA_Oxase/DH_mid-dom"/>
</dbReference>
<protein>
    <submittedName>
        <fullName evidence="15">Complex I assembly factor ACAD9, mitochondrial</fullName>
    </submittedName>
</protein>
<evidence type="ECO:0000256" key="8">
    <source>
        <dbReference type="ARBA" id="ARBA00023128"/>
    </source>
</evidence>
<dbReference type="GO" id="GO:0005739">
    <property type="term" value="C:mitochondrion"/>
    <property type="evidence" value="ECO:0007669"/>
    <property type="project" value="UniProtKB-SubCell"/>
</dbReference>
<organism evidence="14 15">
    <name type="scientific">Frankliniella occidentalis</name>
    <name type="common">Western flower thrips</name>
    <name type="synonym">Euthrips occidentalis</name>
    <dbReference type="NCBI Taxonomy" id="133901"/>
    <lineage>
        <taxon>Eukaryota</taxon>
        <taxon>Metazoa</taxon>
        <taxon>Ecdysozoa</taxon>
        <taxon>Arthropoda</taxon>
        <taxon>Hexapoda</taxon>
        <taxon>Insecta</taxon>
        <taxon>Pterygota</taxon>
        <taxon>Neoptera</taxon>
        <taxon>Paraneoptera</taxon>
        <taxon>Thysanoptera</taxon>
        <taxon>Terebrantia</taxon>
        <taxon>Thripoidea</taxon>
        <taxon>Thripidae</taxon>
        <taxon>Frankliniella</taxon>
    </lineage>
</organism>
<name>A0A6J1S8T7_FRAOC</name>
<dbReference type="InterPro" id="IPR036250">
    <property type="entry name" value="AcylCo_DH-like_C"/>
</dbReference>
<evidence type="ECO:0000259" key="11">
    <source>
        <dbReference type="Pfam" id="PF02770"/>
    </source>
</evidence>
<keyword evidence="14" id="KW-1185">Reference proteome</keyword>
<feature type="domain" description="ACAD9/ACADV-like C-terminal" evidence="13">
    <location>
        <begin position="508"/>
        <end position="626"/>
    </location>
</feature>
<dbReference type="SUPFAM" id="SSF47203">
    <property type="entry name" value="Acyl-CoA dehydrogenase C-terminal domain-like"/>
    <property type="match status" value="1"/>
</dbReference>
<dbReference type="InterPro" id="IPR009100">
    <property type="entry name" value="AcylCoA_DH/oxidase_NM_dom_sf"/>
</dbReference>
<keyword evidence="8" id="KW-0496">Mitochondrion</keyword>
<evidence type="ECO:0000256" key="5">
    <source>
        <dbReference type="ARBA" id="ARBA00022827"/>
    </source>
</evidence>
<feature type="domain" description="Acyl-CoA dehydrogenase/oxidase N-terminal" evidence="12">
    <location>
        <begin position="111"/>
        <end position="197"/>
    </location>
</feature>
<keyword evidence="4 9" id="KW-0285">Flavoprotein</keyword>
<evidence type="ECO:0000259" key="12">
    <source>
        <dbReference type="Pfam" id="PF02771"/>
    </source>
</evidence>
<dbReference type="GO" id="GO:0006631">
    <property type="term" value="P:fatty acid metabolic process"/>
    <property type="evidence" value="ECO:0007669"/>
    <property type="project" value="UniProtKB-ARBA"/>
</dbReference>
<accession>A0A6J1S8T7</accession>
<comment type="similarity">
    <text evidence="3 9">Belongs to the acyl-CoA dehydrogenase family.</text>
</comment>
<evidence type="ECO:0000256" key="1">
    <source>
        <dbReference type="ARBA" id="ARBA00001974"/>
    </source>
</evidence>
<dbReference type="PANTHER" id="PTHR43884">
    <property type="entry name" value="ACYL-COA DEHYDROGENASE"/>
    <property type="match status" value="1"/>
</dbReference>
<keyword evidence="5 9" id="KW-0274">FAD</keyword>
<evidence type="ECO:0000259" key="13">
    <source>
        <dbReference type="Pfam" id="PF21343"/>
    </source>
</evidence>
<dbReference type="RefSeq" id="XP_026277048.1">
    <property type="nucleotide sequence ID" value="XM_026421263.2"/>
</dbReference>
<dbReference type="PANTHER" id="PTHR43884:SF9">
    <property type="entry name" value="COMPLEX I ASSEMBLY FACTOR ACAD9, MITOCHONDRIAL"/>
    <property type="match status" value="1"/>
</dbReference>
<reference evidence="15" key="1">
    <citation type="submission" date="2025-08" db="UniProtKB">
        <authorList>
            <consortium name="RefSeq"/>
        </authorList>
    </citation>
    <scope>IDENTIFICATION</scope>
    <source>
        <tissue evidence="15">Whole organism</tissue>
    </source>
</reference>
<evidence type="ECO:0000313" key="15">
    <source>
        <dbReference type="RefSeq" id="XP_026277048.1"/>
    </source>
</evidence>
<dbReference type="Pfam" id="PF00441">
    <property type="entry name" value="Acyl-CoA_dh_1"/>
    <property type="match status" value="1"/>
</dbReference>
<dbReference type="AlphaFoldDB" id="A0A6J1S8T7"/>
<comment type="subcellular location">
    <subcellularLocation>
        <location evidence="2">Mitochondrion</location>
    </subcellularLocation>
</comment>
<dbReference type="InterPro" id="IPR046373">
    <property type="entry name" value="Acyl-CoA_Oxase/DH_mid-dom_sf"/>
</dbReference>
<gene>
    <name evidence="15" type="primary">LOC113205589</name>
</gene>
<evidence type="ECO:0000256" key="3">
    <source>
        <dbReference type="ARBA" id="ARBA00009347"/>
    </source>
</evidence>
<dbReference type="InterPro" id="IPR013786">
    <property type="entry name" value="AcylCoA_DH/ox_N"/>
</dbReference>
<dbReference type="InterPro" id="IPR049448">
    <property type="entry name" value="ACAD9/ACADV-like_C"/>
</dbReference>
<evidence type="ECO:0000256" key="9">
    <source>
        <dbReference type="RuleBase" id="RU362125"/>
    </source>
</evidence>
<dbReference type="InterPro" id="IPR009075">
    <property type="entry name" value="AcylCo_DH/oxidase_C"/>
</dbReference>
<keyword evidence="6" id="KW-0809">Transit peptide</keyword>
<dbReference type="GO" id="GO:0050660">
    <property type="term" value="F:flavin adenine dinucleotide binding"/>
    <property type="evidence" value="ECO:0007669"/>
    <property type="project" value="InterPro"/>
</dbReference>
<dbReference type="Proteomes" id="UP000504606">
    <property type="component" value="Unplaced"/>
</dbReference>
<evidence type="ECO:0000313" key="14">
    <source>
        <dbReference type="Proteomes" id="UP000504606"/>
    </source>
</evidence>
<dbReference type="Pfam" id="PF02770">
    <property type="entry name" value="Acyl-CoA_dh_M"/>
    <property type="match status" value="1"/>
</dbReference>
<evidence type="ECO:0000256" key="7">
    <source>
        <dbReference type="ARBA" id="ARBA00023002"/>
    </source>
</evidence>
<keyword evidence="7 9" id="KW-0560">Oxidoreductase</keyword>
<dbReference type="Gene3D" id="1.10.540.10">
    <property type="entry name" value="Acyl-CoA dehydrogenase/oxidase, N-terminal domain"/>
    <property type="match status" value="1"/>
</dbReference>
<proteinExistence type="inferred from homology"/>
<dbReference type="GO" id="GO:0003995">
    <property type="term" value="F:acyl-CoA dehydrogenase activity"/>
    <property type="evidence" value="ECO:0007669"/>
    <property type="project" value="TreeGrafter"/>
</dbReference>
<evidence type="ECO:0000256" key="4">
    <source>
        <dbReference type="ARBA" id="ARBA00022630"/>
    </source>
</evidence>
<dbReference type="SUPFAM" id="SSF56645">
    <property type="entry name" value="Acyl-CoA dehydrogenase NM domain-like"/>
    <property type="match status" value="1"/>
</dbReference>
<dbReference type="OrthoDB" id="354at2759"/>
<dbReference type="InterPro" id="IPR037069">
    <property type="entry name" value="AcylCoA_DH/ox_N_sf"/>
</dbReference>
<dbReference type="Pfam" id="PF02771">
    <property type="entry name" value="Acyl-CoA_dh_N"/>
    <property type="match status" value="1"/>
</dbReference>
<dbReference type="GeneID" id="113205589"/>
<dbReference type="Gene3D" id="2.40.110.10">
    <property type="entry name" value="Butyryl-CoA Dehydrogenase, subunit A, domain 2"/>
    <property type="match status" value="1"/>
</dbReference>
<dbReference type="KEGG" id="foc:113205589"/>
<comment type="cofactor">
    <cofactor evidence="1 9">
        <name>FAD</name>
        <dbReference type="ChEBI" id="CHEBI:57692"/>
    </cofactor>
</comment>